<accession>A0A8H7RR20</accession>
<evidence type="ECO:0000313" key="3">
    <source>
        <dbReference type="EMBL" id="KAG2214291.1"/>
    </source>
</evidence>
<dbReference type="EMBL" id="JAEPRD010000001">
    <property type="protein sequence ID" value="KAG2214291.1"/>
    <property type="molecule type" value="Genomic_DNA"/>
</dbReference>
<dbReference type="Proteomes" id="UP000603453">
    <property type="component" value="Unassembled WGS sequence"/>
</dbReference>
<organism evidence="3 4">
    <name type="scientific">Mucor saturninus</name>
    <dbReference type="NCBI Taxonomy" id="64648"/>
    <lineage>
        <taxon>Eukaryota</taxon>
        <taxon>Fungi</taxon>
        <taxon>Fungi incertae sedis</taxon>
        <taxon>Mucoromycota</taxon>
        <taxon>Mucoromycotina</taxon>
        <taxon>Mucoromycetes</taxon>
        <taxon>Mucorales</taxon>
        <taxon>Mucorineae</taxon>
        <taxon>Mucoraceae</taxon>
        <taxon>Mucor</taxon>
    </lineage>
</organism>
<feature type="region of interest" description="Disordered" evidence="1">
    <location>
        <begin position="43"/>
        <end position="65"/>
    </location>
</feature>
<dbReference type="AlphaFoldDB" id="A0A8H7RR20"/>
<proteinExistence type="predicted"/>
<comment type="caution">
    <text evidence="3">The sequence shown here is derived from an EMBL/GenBank/DDBJ whole genome shotgun (WGS) entry which is preliminary data.</text>
</comment>
<keyword evidence="4" id="KW-1185">Reference proteome</keyword>
<feature type="compositionally biased region" description="Acidic residues" evidence="1">
    <location>
        <begin position="45"/>
        <end position="65"/>
    </location>
</feature>
<gene>
    <name evidence="3" type="ORF">INT47_000847</name>
</gene>
<protein>
    <submittedName>
        <fullName evidence="3">Uncharacterized protein</fullName>
    </submittedName>
</protein>
<name>A0A8H7RR20_9FUNG</name>
<keyword evidence="2" id="KW-0472">Membrane</keyword>
<evidence type="ECO:0000313" key="4">
    <source>
        <dbReference type="Proteomes" id="UP000603453"/>
    </source>
</evidence>
<evidence type="ECO:0000256" key="1">
    <source>
        <dbReference type="SAM" id="MobiDB-lite"/>
    </source>
</evidence>
<keyword evidence="2" id="KW-0812">Transmembrane</keyword>
<feature type="transmembrane region" description="Helical" evidence="2">
    <location>
        <begin position="343"/>
        <end position="361"/>
    </location>
</feature>
<evidence type="ECO:0000256" key="2">
    <source>
        <dbReference type="SAM" id="Phobius"/>
    </source>
</evidence>
<dbReference type="OrthoDB" id="2236827at2759"/>
<keyword evidence="2" id="KW-1133">Transmembrane helix</keyword>
<reference evidence="3" key="1">
    <citation type="submission" date="2020-12" db="EMBL/GenBank/DDBJ databases">
        <title>Metabolic potential, ecology and presence of endohyphal bacteria is reflected in genomic diversity of Mucoromycotina.</title>
        <authorList>
            <person name="Muszewska A."/>
            <person name="Okrasinska A."/>
            <person name="Steczkiewicz K."/>
            <person name="Drgas O."/>
            <person name="Orlowska M."/>
            <person name="Perlinska-Lenart U."/>
            <person name="Aleksandrzak-Piekarczyk T."/>
            <person name="Szatraj K."/>
            <person name="Zielenkiewicz U."/>
            <person name="Pilsyk S."/>
            <person name="Malc E."/>
            <person name="Mieczkowski P."/>
            <person name="Kruszewska J.S."/>
            <person name="Biernat P."/>
            <person name="Pawlowska J."/>
        </authorList>
    </citation>
    <scope>NUCLEOTIDE SEQUENCE</scope>
    <source>
        <strain evidence="3">WA0000017839</strain>
    </source>
</reference>
<feature type="transmembrane region" description="Helical" evidence="2">
    <location>
        <begin position="304"/>
        <end position="322"/>
    </location>
</feature>
<sequence length="383" mass="43479">MFSSKHQGGGLPFVEKTGVNPIISLQRYYNTEQAHETRKISIRMEEEEEEEEKVAEEPQEETVDWDQDPLRLCLQEAPSTPTLPPPVILPSELYEPAQENICNDEKAPPPAWLYERDPELATSMTSFDTETITDETWEAIFHPLSTFKHKKGELEYLAWNPSNLPAAAARVAYRVMHARAFAPESDAIVSDVEPTIPNILPSPPLKPSPVLSQELKNEITVEDQGYYFDMLKNIRADSQPSPTSSLPPRIAKRSLLDMIITKKQDVSQYMMEEETPVTTQAMMKDPETCSDEKNMERFWTEKRLFWFGFLCPLLWFYGSYYIRAARRNSKDPTNLVWQRKCRLASIYFSVIVSVVVLVAAVKAAGSAGVRQAQSGSIRAVIAN</sequence>